<reference evidence="15 16" key="1">
    <citation type="submission" date="2016-11" db="EMBL/GenBank/DDBJ databases">
        <authorList>
            <person name="Kadnikov V."/>
            <person name="Nazina T."/>
        </authorList>
    </citation>
    <scope>NUCLEOTIDE SEQUENCE [LARGE SCALE GENOMIC DNA]</scope>
    <source>
        <strain evidence="15 16">1017</strain>
    </source>
</reference>
<evidence type="ECO:0000256" key="11">
    <source>
        <dbReference type="ARBA" id="ARBA00049244"/>
    </source>
</evidence>
<keyword evidence="4 12" id="KW-0548">Nucleotidyltransferase</keyword>
<feature type="domain" description="UmuC" evidence="14">
    <location>
        <begin position="24"/>
        <end position="206"/>
    </location>
</feature>
<keyword evidence="7 12" id="KW-0227">DNA damage</keyword>
<keyword evidence="5 12" id="KW-0235">DNA replication</keyword>
<comment type="similarity">
    <text evidence="1 12">Belongs to the DNA polymerase type-Y family.</text>
</comment>
<evidence type="ECO:0000256" key="8">
    <source>
        <dbReference type="ARBA" id="ARBA00022842"/>
    </source>
</evidence>
<evidence type="ECO:0000256" key="4">
    <source>
        <dbReference type="ARBA" id="ARBA00022695"/>
    </source>
</evidence>
<dbReference type="PROSITE" id="PS50173">
    <property type="entry name" value="UMUC"/>
    <property type="match status" value="1"/>
</dbReference>
<evidence type="ECO:0000259" key="14">
    <source>
        <dbReference type="PROSITE" id="PS50173"/>
    </source>
</evidence>
<evidence type="ECO:0000313" key="15">
    <source>
        <dbReference type="EMBL" id="OKO93529.1"/>
    </source>
</evidence>
<name>A0A1Q5SZS9_9BACL</name>
<keyword evidence="3 12" id="KW-0808">Transferase</keyword>
<dbReference type="InterPro" id="IPR017961">
    <property type="entry name" value="DNA_pol_Y-fam_little_finger"/>
</dbReference>
<protein>
    <recommendedName>
        <fullName evidence="12">DNA polymerase IV</fullName>
        <shortName evidence="12">Pol IV</shortName>
        <ecNumber evidence="12">2.7.7.7</ecNumber>
    </recommendedName>
</protein>
<feature type="binding site" evidence="12">
    <location>
        <position position="28"/>
    </location>
    <ligand>
        <name>Mg(2+)</name>
        <dbReference type="ChEBI" id="CHEBI:18420"/>
    </ligand>
</feature>
<dbReference type="InterPro" id="IPR036775">
    <property type="entry name" value="DNA_pol_Y-fam_lit_finger_sf"/>
</dbReference>
<comment type="catalytic activity">
    <reaction evidence="11 12">
        <text>DNA(n) + a 2'-deoxyribonucleoside 5'-triphosphate = DNA(n+1) + diphosphate</text>
        <dbReference type="Rhea" id="RHEA:22508"/>
        <dbReference type="Rhea" id="RHEA-COMP:17339"/>
        <dbReference type="Rhea" id="RHEA-COMP:17340"/>
        <dbReference type="ChEBI" id="CHEBI:33019"/>
        <dbReference type="ChEBI" id="CHEBI:61560"/>
        <dbReference type="ChEBI" id="CHEBI:173112"/>
        <dbReference type="EC" id="2.7.7.7"/>
    </reaction>
</comment>
<evidence type="ECO:0000256" key="7">
    <source>
        <dbReference type="ARBA" id="ARBA00022763"/>
    </source>
</evidence>
<feature type="binding site" evidence="12">
    <location>
        <position position="125"/>
    </location>
    <ligand>
        <name>Mg(2+)</name>
        <dbReference type="ChEBI" id="CHEBI:18420"/>
    </ligand>
</feature>
<comment type="function">
    <text evidence="12">Poorly processive, error-prone DNA polymerase involved in untargeted mutagenesis. Copies undamaged DNA at stalled replication forks, which arise in vivo from mismatched or misaligned primer ends. These misaligned primers can be extended by PolIV. Exhibits no 3'-5' exonuclease (proofreading) activity. May be involved in translesional synthesis, in conjunction with the beta clamp from PolIII.</text>
</comment>
<dbReference type="Gene3D" id="3.30.1490.100">
    <property type="entry name" value="DNA polymerase, Y-family, little finger domain"/>
    <property type="match status" value="1"/>
</dbReference>
<organism evidence="15 16">
    <name type="scientific">Geobacillus proteiniphilus</name>
    <dbReference type="NCBI Taxonomy" id="860353"/>
    <lineage>
        <taxon>Bacteria</taxon>
        <taxon>Bacillati</taxon>
        <taxon>Bacillota</taxon>
        <taxon>Bacilli</taxon>
        <taxon>Bacillales</taxon>
        <taxon>Anoxybacillaceae</taxon>
        <taxon>Geobacillus</taxon>
    </lineage>
</organism>
<dbReference type="NCBIfam" id="NF002677">
    <property type="entry name" value="PRK02406.1"/>
    <property type="match status" value="1"/>
</dbReference>
<dbReference type="FunFam" id="3.30.1490.100:FF:000004">
    <property type="entry name" value="DNA polymerase IV"/>
    <property type="match status" value="1"/>
</dbReference>
<feature type="active site" evidence="12">
    <location>
        <position position="126"/>
    </location>
</feature>
<dbReference type="EC" id="2.7.7.7" evidence="12"/>
<evidence type="ECO:0000256" key="6">
    <source>
        <dbReference type="ARBA" id="ARBA00022723"/>
    </source>
</evidence>
<evidence type="ECO:0000256" key="1">
    <source>
        <dbReference type="ARBA" id="ARBA00010945"/>
    </source>
</evidence>
<dbReference type="GO" id="GO:0006281">
    <property type="term" value="P:DNA repair"/>
    <property type="evidence" value="ECO:0007669"/>
    <property type="project" value="UniProtKB-UniRule"/>
</dbReference>
<dbReference type="AlphaFoldDB" id="A0A1Q5SZS9"/>
<dbReference type="PANTHER" id="PTHR11076:SF33">
    <property type="entry name" value="DNA POLYMERASE KAPPA"/>
    <property type="match status" value="1"/>
</dbReference>
<dbReference type="GO" id="GO:0009432">
    <property type="term" value="P:SOS response"/>
    <property type="evidence" value="ECO:0007669"/>
    <property type="project" value="TreeGrafter"/>
</dbReference>
<dbReference type="GO" id="GO:0006261">
    <property type="term" value="P:DNA-templated DNA replication"/>
    <property type="evidence" value="ECO:0007669"/>
    <property type="project" value="UniProtKB-UniRule"/>
</dbReference>
<sequence length="431" mass="49249">MKKKTEKRKGKGMSTERESRRRIIFHVDCNSFFASCEIARHPTLREKPVVVAGDPKERRGIVLAANYVAKQQFGIYTTMPLWEAKKRCPDLVVRPPDFAFYREMSRRMFQWLERFSPVLERASIDEGYLDMTGRTPTVHPLAVAHHIQRGLLEQLSIPVSIGIAPNKFLAKMASEMKKPLGIIVLRKRDVPSVLWPLPVEQMHGVGHKTAEKLRALGLRTIGHVAKADRELLRQIFGVYGPRLHDRANGIDPRSVDPDAGEKRKSVGHSTTLPYDMDKERELLAVLRQLAASVSARMKQKQVVSRTIQLTIRYHDFHTITRSQTGNHPFHDAEAIYSYAAQLFKKHWDGRPVRLLGIAAIHVFDEREEGKQLDLFHYEEEAKAEALWHTIEQLRAKFGDRALRTGAELLRGIHSRPALAQEKKKGDVLDPK</sequence>
<dbReference type="Gene3D" id="3.40.1170.60">
    <property type="match status" value="1"/>
</dbReference>
<gene>
    <name evidence="12" type="primary">dinB</name>
    <name evidence="15" type="ORF">BRO54_1868</name>
</gene>
<dbReference type="EMBL" id="MQMG01000021">
    <property type="protein sequence ID" value="OKO93529.1"/>
    <property type="molecule type" value="Genomic_DNA"/>
</dbReference>
<dbReference type="NCBIfam" id="NF002492">
    <property type="entry name" value="PRK01810.1"/>
    <property type="match status" value="1"/>
</dbReference>
<dbReference type="HAMAP" id="MF_01113">
    <property type="entry name" value="DNApol_IV"/>
    <property type="match status" value="1"/>
</dbReference>
<reference evidence="16" key="2">
    <citation type="submission" date="2017-01" db="EMBL/GenBank/DDBJ databases">
        <title>Genome sequencing and annotation of Geobacillus sp. 1017, a Hydrocarbon-Oxidizing Thermophilic Bacterium Isolated from a Heavy Oil Reservoir (China).</title>
        <authorList>
            <person name="Kadnikov V.V."/>
            <person name="Mardanov A.V."/>
            <person name="Poltaraus A.B."/>
            <person name="Sokolova D.S."/>
            <person name="Semenova E.M."/>
            <person name="Ravin N.V."/>
            <person name="Tourova T.P."/>
            <person name="Nazina T.N."/>
        </authorList>
    </citation>
    <scope>NUCLEOTIDE SEQUENCE [LARGE SCALE GENOMIC DNA]</scope>
    <source>
        <strain evidence="16">1017</strain>
    </source>
</reference>
<evidence type="ECO:0000256" key="2">
    <source>
        <dbReference type="ARBA" id="ARBA00022457"/>
    </source>
</evidence>
<feature type="region of interest" description="Disordered" evidence="13">
    <location>
        <begin position="247"/>
        <end position="272"/>
    </location>
</feature>
<evidence type="ECO:0000256" key="5">
    <source>
        <dbReference type="ARBA" id="ARBA00022705"/>
    </source>
</evidence>
<dbReference type="Gene3D" id="1.10.150.20">
    <property type="entry name" value="5' to 3' exonuclease, C-terminal subdomain"/>
    <property type="match status" value="1"/>
</dbReference>
<dbReference type="Pfam" id="PF11799">
    <property type="entry name" value="IMS_C"/>
    <property type="match status" value="1"/>
</dbReference>
<evidence type="ECO:0000256" key="12">
    <source>
        <dbReference type="HAMAP-Rule" id="MF_01113"/>
    </source>
</evidence>
<dbReference type="GO" id="GO:0003684">
    <property type="term" value="F:damaged DNA binding"/>
    <property type="evidence" value="ECO:0007669"/>
    <property type="project" value="InterPro"/>
</dbReference>
<keyword evidence="9 12" id="KW-0239">DNA-directed DNA polymerase</keyword>
<comment type="cofactor">
    <cofactor evidence="12">
        <name>Mg(2+)</name>
        <dbReference type="ChEBI" id="CHEBI:18420"/>
    </cofactor>
    <text evidence="12">Binds 2 magnesium ions per subunit.</text>
</comment>
<dbReference type="CDD" id="cd03586">
    <property type="entry name" value="PolY_Pol_IV_kappa"/>
    <property type="match status" value="1"/>
</dbReference>
<keyword evidence="2 12" id="KW-0515">Mutator protein</keyword>
<accession>A0A1Q5SZS9</accession>
<dbReference type="InterPro" id="IPR050116">
    <property type="entry name" value="DNA_polymerase-Y"/>
</dbReference>
<feature type="site" description="Substrate discrimination" evidence="12">
    <location>
        <position position="33"/>
    </location>
</feature>
<evidence type="ECO:0000256" key="13">
    <source>
        <dbReference type="SAM" id="MobiDB-lite"/>
    </source>
</evidence>
<dbReference type="Proteomes" id="UP000186030">
    <property type="component" value="Unassembled WGS sequence"/>
</dbReference>
<evidence type="ECO:0000256" key="3">
    <source>
        <dbReference type="ARBA" id="ARBA00022679"/>
    </source>
</evidence>
<keyword evidence="12" id="KW-0963">Cytoplasm</keyword>
<dbReference type="Pfam" id="PF11798">
    <property type="entry name" value="IMS_HHH"/>
    <property type="match status" value="1"/>
</dbReference>
<keyword evidence="8 12" id="KW-0460">Magnesium</keyword>
<evidence type="ECO:0000256" key="10">
    <source>
        <dbReference type="ARBA" id="ARBA00023204"/>
    </source>
</evidence>
<dbReference type="InterPro" id="IPR001126">
    <property type="entry name" value="UmuC"/>
</dbReference>
<dbReference type="Gene3D" id="3.30.70.270">
    <property type="match status" value="1"/>
</dbReference>
<dbReference type="InterPro" id="IPR043128">
    <property type="entry name" value="Rev_trsase/Diguanyl_cyclase"/>
</dbReference>
<dbReference type="SUPFAM" id="SSF100879">
    <property type="entry name" value="Lesion bypass DNA polymerase (Y-family), little finger domain"/>
    <property type="match status" value="1"/>
</dbReference>
<dbReference type="Pfam" id="PF00817">
    <property type="entry name" value="IMS"/>
    <property type="match status" value="1"/>
</dbReference>
<keyword evidence="10 12" id="KW-0234">DNA repair</keyword>
<dbReference type="InterPro" id="IPR043502">
    <property type="entry name" value="DNA/RNA_pol_sf"/>
</dbReference>
<comment type="caution">
    <text evidence="15">The sequence shown here is derived from an EMBL/GenBank/DDBJ whole genome shotgun (WGS) entry which is preliminary data.</text>
</comment>
<dbReference type="InterPro" id="IPR024728">
    <property type="entry name" value="PolY_HhH_motif"/>
</dbReference>
<evidence type="ECO:0000256" key="9">
    <source>
        <dbReference type="ARBA" id="ARBA00022932"/>
    </source>
</evidence>
<dbReference type="GO" id="GO:0000287">
    <property type="term" value="F:magnesium ion binding"/>
    <property type="evidence" value="ECO:0007669"/>
    <property type="project" value="UniProtKB-UniRule"/>
</dbReference>
<comment type="subunit">
    <text evidence="12">Monomer.</text>
</comment>
<dbReference type="GO" id="GO:0003887">
    <property type="term" value="F:DNA-directed DNA polymerase activity"/>
    <property type="evidence" value="ECO:0007669"/>
    <property type="project" value="UniProtKB-UniRule"/>
</dbReference>
<dbReference type="PANTHER" id="PTHR11076">
    <property type="entry name" value="DNA REPAIR POLYMERASE UMUC / TRANSFERASE FAMILY MEMBER"/>
    <property type="match status" value="1"/>
</dbReference>
<dbReference type="GO" id="GO:0042276">
    <property type="term" value="P:error-prone translesion synthesis"/>
    <property type="evidence" value="ECO:0007669"/>
    <property type="project" value="TreeGrafter"/>
</dbReference>
<keyword evidence="6 12" id="KW-0479">Metal-binding</keyword>
<keyword evidence="12" id="KW-0238">DNA-binding</keyword>
<proteinExistence type="inferred from homology"/>
<dbReference type="SUPFAM" id="SSF56672">
    <property type="entry name" value="DNA/RNA polymerases"/>
    <property type="match status" value="1"/>
</dbReference>
<evidence type="ECO:0000313" key="16">
    <source>
        <dbReference type="Proteomes" id="UP000186030"/>
    </source>
</evidence>
<feature type="compositionally biased region" description="Basic and acidic residues" evidence="13">
    <location>
        <begin position="247"/>
        <end position="264"/>
    </location>
</feature>
<dbReference type="GO" id="GO:0005829">
    <property type="term" value="C:cytosol"/>
    <property type="evidence" value="ECO:0007669"/>
    <property type="project" value="TreeGrafter"/>
</dbReference>
<comment type="subcellular location">
    <subcellularLocation>
        <location evidence="12">Cytoplasm</location>
    </subcellularLocation>
</comment>
<dbReference type="InterPro" id="IPR022880">
    <property type="entry name" value="DNApol_IV"/>
</dbReference>